<dbReference type="EMBL" id="PNBA02000013">
    <property type="protein sequence ID" value="KAG6403661.1"/>
    <property type="molecule type" value="Genomic_DNA"/>
</dbReference>
<dbReference type="Pfam" id="PF00931">
    <property type="entry name" value="NB-ARC"/>
    <property type="match status" value="1"/>
</dbReference>
<dbReference type="Gene3D" id="1.20.5.4130">
    <property type="match status" value="1"/>
</dbReference>
<dbReference type="SUPFAM" id="SSF52540">
    <property type="entry name" value="P-loop containing nucleoside triphosphate hydrolases"/>
    <property type="match status" value="1"/>
</dbReference>
<sequence>MEGEAAAAVLQVVVQNLIDHSKKGFLLVQEMRTIPDGSVKMWLKKLENVAFDADNVLDEFNYHLLCKQIKPILPIQPIKQKSINKEAADLGLKLESTNEPTLPDANFETNSFTLDPIFIGRDEEVSKLVEILSDSITFDERASIYAIVGMGGLGKTTLTRKVFNLLKEEDWGRQL</sequence>
<name>A0A8X8ZG49_SALSN</name>
<comment type="caution">
    <text evidence="6">The sequence shown here is derived from an EMBL/GenBank/DDBJ whole genome shotgun (WGS) entry which is preliminary data.</text>
</comment>
<evidence type="ECO:0008006" key="8">
    <source>
        <dbReference type="Google" id="ProtNLM"/>
    </source>
</evidence>
<evidence type="ECO:0000313" key="7">
    <source>
        <dbReference type="Proteomes" id="UP000298416"/>
    </source>
</evidence>
<feature type="domain" description="Disease resistance N-terminal" evidence="5">
    <location>
        <begin position="23"/>
        <end position="75"/>
    </location>
</feature>
<dbReference type="Proteomes" id="UP000298416">
    <property type="component" value="Unassembled WGS sequence"/>
</dbReference>
<reference evidence="6" key="2">
    <citation type="submission" date="2020-08" db="EMBL/GenBank/DDBJ databases">
        <title>Plant Genome Project.</title>
        <authorList>
            <person name="Zhang R.-G."/>
        </authorList>
    </citation>
    <scope>NUCLEOTIDE SEQUENCE</scope>
    <source>
        <strain evidence="6">Huo1</strain>
        <tissue evidence="6">Leaf</tissue>
    </source>
</reference>
<dbReference type="InterPro" id="IPR002182">
    <property type="entry name" value="NB-ARC"/>
</dbReference>
<keyword evidence="2" id="KW-0547">Nucleotide-binding</keyword>
<dbReference type="Gene3D" id="3.40.50.300">
    <property type="entry name" value="P-loop containing nucleotide triphosphate hydrolases"/>
    <property type="match status" value="1"/>
</dbReference>
<gene>
    <name evidence="6" type="ORF">SASPL_135889</name>
</gene>
<dbReference type="GO" id="GO:0043531">
    <property type="term" value="F:ADP binding"/>
    <property type="evidence" value="ECO:0007669"/>
    <property type="project" value="InterPro"/>
</dbReference>
<evidence type="ECO:0000256" key="2">
    <source>
        <dbReference type="ARBA" id="ARBA00022741"/>
    </source>
</evidence>
<dbReference type="PANTHER" id="PTHR19338">
    <property type="entry name" value="TRANSLOCASE OF INNER MITOCHONDRIAL MEMBRANE 13 HOMOLOG"/>
    <property type="match status" value="1"/>
</dbReference>
<protein>
    <recommendedName>
        <fullName evidence="8">Disease resistance protein RPM1</fullName>
    </recommendedName>
</protein>
<evidence type="ECO:0000256" key="3">
    <source>
        <dbReference type="ARBA" id="ARBA00022821"/>
    </source>
</evidence>
<evidence type="ECO:0000259" key="5">
    <source>
        <dbReference type="Pfam" id="PF18052"/>
    </source>
</evidence>
<evidence type="ECO:0000259" key="4">
    <source>
        <dbReference type="Pfam" id="PF00931"/>
    </source>
</evidence>
<dbReference type="PANTHER" id="PTHR19338:SF73">
    <property type="entry name" value="DISEASE RESISTANCE PROTEIN RGA2-LIKE"/>
    <property type="match status" value="1"/>
</dbReference>
<dbReference type="InterPro" id="IPR027417">
    <property type="entry name" value="P-loop_NTPase"/>
</dbReference>
<reference evidence="6" key="1">
    <citation type="submission" date="2018-01" db="EMBL/GenBank/DDBJ databases">
        <authorList>
            <person name="Mao J.F."/>
        </authorList>
    </citation>
    <scope>NUCLEOTIDE SEQUENCE</scope>
    <source>
        <strain evidence="6">Huo1</strain>
        <tissue evidence="6">Leaf</tissue>
    </source>
</reference>
<dbReference type="InterPro" id="IPR041118">
    <property type="entry name" value="Rx_N"/>
</dbReference>
<organism evidence="6">
    <name type="scientific">Salvia splendens</name>
    <name type="common">Scarlet sage</name>
    <dbReference type="NCBI Taxonomy" id="180675"/>
    <lineage>
        <taxon>Eukaryota</taxon>
        <taxon>Viridiplantae</taxon>
        <taxon>Streptophyta</taxon>
        <taxon>Embryophyta</taxon>
        <taxon>Tracheophyta</taxon>
        <taxon>Spermatophyta</taxon>
        <taxon>Magnoliopsida</taxon>
        <taxon>eudicotyledons</taxon>
        <taxon>Gunneridae</taxon>
        <taxon>Pentapetalae</taxon>
        <taxon>asterids</taxon>
        <taxon>lamiids</taxon>
        <taxon>Lamiales</taxon>
        <taxon>Lamiaceae</taxon>
        <taxon>Nepetoideae</taxon>
        <taxon>Mentheae</taxon>
        <taxon>Salviinae</taxon>
        <taxon>Salvia</taxon>
        <taxon>Salvia subgen. Calosphace</taxon>
        <taxon>core Calosphace</taxon>
    </lineage>
</organism>
<evidence type="ECO:0000313" key="6">
    <source>
        <dbReference type="EMBL" id="KAG6403661.1"/>
    </source>
</evidence>
<keyword evidence="1" id="KW-0677">Repeat</keyword>
<accession>A0A8X8ZG49</accession>
<proteinExistence type="predicted"/>
<feature type="domain" description="NB-ARC" evidence="4">
    <location>
        <begin position="123"/>
        <end position="167"/>
    </location>
</feature>
<keyword evidence="3" id="KW-0611">Plant defense</keyword>
<keyword evidence="7" id="KW-1185">Reference proteome</keyword>
<dbReference type="GO" id="GO:0006952">
    <property type="term" value="P:defense response"/>
    <property type="evidence" value="ECO:0007669"/>
    <property type="project" value="UniProtKB-KW"/>
</dbReference>
<dbReference type="Pfam" id="PF18052">
    <property type="entry name" value="Rx_N"/>
    <property type="match status" value="1"/>
</dbReference>
<evidence type="ECO:0000256" key="1">
    <source>
        <dbReference type="ARBA" id="ARBA00022737"/>
    </source>
</evidence>
<dbReference type="AlphaFoldDB" id="A0A8X8ZG49"/>